<dbReference type="AlphaFoldDB" id="A0A382M120"/>
<evidence type="ECO:0000259" key="1">
    <source>
        <dbReference type="Pfam" id="PF07587"/>
    </source>
</evidence>
<accession>A0A382M120</accession>
<feature type="domain" description="DUF1553" evidence="1">
    <location>
        <begin position="1"/>
        <end position="196"/>
    </location>
</feature>
<protein>
    <recommendedName>
        <fullName evidence="1">DUF1553 domain-containing protein</fullName>
    </recommendedName>
</protein>
<name>A0A382M120_9ZZZZ</name>
<dbReference type="EMBL" id="UINC01089611">
    <property type="protein sequence ID" value="SVC40851.1"/>
    <property type="molecule type" value="Genomic_DNA"/>
</dbReference>
<dbReference type="Pfam" id="PF07587">
    <property type="entry name" value="PSD1"/>
    <property type="match status" value="1"/>
</dbReference>
<sequence>SVKTLNREIVLSNTYQLSTEHHAGNAEKDTDNKMLWRMNQRRLEVEPIRDALLALGGNLDLTMGGRVNQYKPGRGDRDRFVFNEGATWFRLKDELYIAPRRSVYLPVIRNALFPMFSVLDYANASAPIDNRSSTVIATQALLMMNSSFVIEQAERFARELLKGDLNSEDRRIETAFIRAYGRPPTRTEIADAKHFLRAMRQQASSQTSKNDLVPIDEFAWSKLTHVMVSASEFIYID</sequence>
<gene>
    <name evidence="2" type="ORF">METZ01_LOCUS293705</name>
</gene>
<proteinExistence type="predicted"/>
<organism evidence="2">
    <name type="scientific">marine metagenome</name>
    <dbReference type="NCBI Taxonomy" id="408172"/>
    <lineage>
        <taxon>unclassified sequences</taxon>
        <taxon>metagenomes</taxon>
        <taxon>ecological metagenomes</taxon>
    </lineage>
</organism>
<dbReference type="PANTHER" id="PTHR35889:SF3">
    <property type="entry name" value="F-BOX DOMAIN-CONTAINING PROTEIN"/>
    <property type="match status" value="1"/>
</dbReference>
<evidence type="ECO:0000313" key="2">
    <source>
        <dbReference type="EMBL" id="SVC40851.1"/>
    </source>
</evidence>
<feature type="non-terminal residue" evidence="2">
    <location>
        <position position="1"/>
    </location>
</feature>
<dbReference type="InterPro" id="IPR022655">
    <property type="entry name" value="DUF1553"/>
</dbReference>
<reference evidence="2" key="1">
    <citation type="submission" date="2018-05" db="EMBL/GenBank/DDBJ databases">
        <authorList>
            <person name="Lanie J.A."/>
            <person name="Ng W.-L."/>
            <person name="Kazmierczak K.M."/>
            <person name="Andrzejewski T.M."/>
            <person name="Davidsen T.M."/>
            <person name="Wayne K.J."/>
            <person name="Tettelin H."/>
            <person name="Glass J.I."/>
            <person name="Rusch D."/>
            <person name="Podicherti R."/>
            <person name="Tsui H.-C.T."/>
            <person name="Winkler M.E."/>
        </authorList>
    </citation>
    <scope>NUCLEOTIDE SEQUENCE</scope>
</reference>
<dbReference type="PANTHER" id="PTHR35889">
    <property type="entry name" value="CYCLOINULO-OLIGOSACCHARIDE FRUCTANOTRANSFERASE-RELATED"/>
    <property type="match status" value="1"/>
</dbReference>